<evidence type="ECO:0000259" key="1">
    <source>
        <dbReference type="Pfam" id="PF00534"/>
    </source>
</evidence>
<dbReference type="Gene3D" id="3.40.50.2000">
    <property type="entry name" value="Glycogen Phosphorylase B"/>
    <property type="match status" value="2"/>
</dbReference>
<dbReference type="OrthoDB" id="9802525at2"/>
<sequence length="420" mass="48091">MKILITTDWYKPIVNGVVTSVLNLKRELEERGHEVRVLTLSETGASYKDNEVYYVKSIDLGSIYPNARAVLPYSNPYISELIDWEPDVVHSQCEFMTFQYASKISRKCGCPLLHTYHTIYADYMHYLPGVLGRYTAGRKAGKKAAAEFSRTILNRTDRVIAPTGKVKDILSIYQVKPAIDVIPSGIDLRKFSETLSPREKDARKEALGIPKQNKVLVSVGRLAKEKNLEEILEYFARLLAEGRENLTLLIAGDGPDRENLEHQSKQLGIEAYVCFTGMVAPEEVWAYYQLGDIFVCASKSETQGITYIEALASGVPALCRKDKCLDRVIADGCNGFQYEAYEYFRMHLLYLLENEERRQEMAKMAKEMAEEFSTWNFCTMVERAYRAACEEKEQIPVFHRDTEHAAWGRTMMKRMMRRVS</sequence>
<evidence type="ECO:0000259" key="2">
    <source>
        <dbReference type="Pfam" id="PF13439"/>
    </source>
</evidence>
<dbReference type="SUPFAM" id="SSF53756">
    <property type="entry name" value="UDP-Glycosyltransferase/glycogen phosphorylase"/>
    <property type="match status" value="1"/>
</dbReference>
<dbReference type="Proteomes" id="UP000092574">
    <property type="component" value="Chromosome"/>
</dbReference>
<evidence type="ECO:0000313" key="3">
    <source>
        <dbReference type="EMBL" id="ANU75074.1"/>
    </source>
</evidence>
<dbReference type="InterPro" id="IPR001296">
    <property type="entry name" value="Glyco_trans_1"/>
</dbReference>
<keyword evidence="4" id="KW-1185">Reference proteome</keyword>
<dbReference type="RefSeq" id="WP_065541291.1">
    <property type="nucleotide sequence ID" value="NZ_CP015405.2"/>
</dbReference>
<dbReference type="KEGG" id="byl:A4V09_04445"/>
<protein>
    <submittedName>
        <fullName evidence="3">Glycosyl transferase</fullName>
    </submittedName>
</protein>
<dbReference type="GO" id="GO:0016758">
    <property type="term" value="F:hexosyltransferase activity"/>
    <property type="evidence" value="ECO:0007669"/>
    <property type="project" value="TreeGrafter"/>
</dbReference>
<dbReference type="Pfam" id="PF13439">
    <property type="entry name" value="Glyco_transf_4"/>
    <property type="match status" value="1"/>
</dbReference>
<accession>A0A1C7I812</accession>
<keyword evidence="3" id="KW-0808">Transferase</keyword>
<dbReference type="InterPro" id="IPR028098">
    <property type="entry name" value="Glyco_trans_4-like_N"/>
</dbReference>
<dbReference type="STRING" id="1796616.A4V09_04445"/>
<dbReference type="EMBL" id="CP015405">
    <property type="protein sequence ID" value="ANU75074.1"/>
    <property type="molecule type" value="Genomic_DNA"/>
</dbReference>
<dbReference type="CDD" id="cd03817">
    <property type="entry name" value="GT4_UGDG-like"/>
    <property type="match status" value="1"/>
</dbReference>
<feature type="domain" description="Glycosyltransferase subfamily 4-like N-terminal" evidence="2">
    <location>
        <begin position="14"/>
        <end position="189"/>
    </location>
</feature>
<feature type="domain" description="Glycosyl transferase family 1" evidence="1">
    <location>
        <begin position="200"/>
        <end position="367"/>
    </location>
</feature>
<dbReference type="AlphaFoldDB" id="A0A1C7I812"/>
<dbReference type="InterPro" id="IPR050194">
    <property type="entry name" value="Glycosyltransferase_grp1"/>
</dbReference>
<dbReference type="Pfam" id="PF00534">
    <property type="entry name" value="Glycos_transf_1"/>
    <property type="match status" value="1"/>
</dbReference>
<dbReference type="PANTHER" id="PTHR45947:SF3">
    <property type="entry name" value="SULFOQUINOVOSYL TRANSFERASE SQD2"/>
    <property type="match status" value="1"/>
</dbReference>
<name>A0A1C7I812_9FIRM</name>
<gene>
    <name evidence="3" type="ORF">A4V09_04445</name>
</gene>
<evidence type="ECO:0000313" key="4">
    <source>
        <dbReference type="Proteomes" id="UP000092574"/>
    </source>
</evidence>
<dbReference type="PANTHER" id="PTHR45947">
    <property type="entry name" value="SULFOQUINOVOSYL TRANSFERASE SQD2"/>
    <property type="match status" value="1"/>
</dbReference>
<organism evidence="3 4">
    <name type="scientific">Blautia pseudococcoides</name>
    <dbReference type="NCBI Taxonomy" id="1796616"/>
    <lineage>
        <taxon>Bacteria</taxon>
        <taxon>Bacillati</taxon>
        <taxon>Bacillota</taxon>
        <taxon>Clostridia</taxon>
        <taxon>Lachnospirales</taxon>
        <taxon>Lachnospiraceae</taxon>
        <taxon>Blautia</taxon>
    </lineage>
</organism>
<proteinExistence type="predicted"/>
<reference evidence="3" key="1">
    <citation type="submission" date="2017-04" db="EMBL/GenBank/DDBJ databases">
        <title>Complete Genome Sequences of Twelve Strains of a Stable Defined Moderately Diverse Mouse Microbiota 2 (sDMDMm2).</title>
        <authorList>
            <person name="Uchimura Y."/>
            <person name="Wyss M."/>
            <person name="Brugiroux S."/>
            <person name="Limenitakis J.P."/>
            <person name="Stecher B."/>
            <person name="McCoy K.D."/>
            <person name="Macpherson A.J."/>
        </authorList>
    </citation>
    <scope>NUCLEOTIDE SEQUENCE</scope>
    <source>
        <strain evidence="3">YL58</strain>
    </source>
</reference>